<dbReference type="InterPro" id="IPR010730">
    <property type="entry name" value="HET"/>
</dbReference>
<sequence length="655" mass="75039">MSSLLCRSCQCLDFEQIVNNTRIPTTGIEIVHIGKRGTSKRKEACNLCRFFHQLGPSYTKNFTQHLRLFTGIDQGFRRDSIHEAYSKVVSPIPRHPFFSVLRKNARLSYDYNVEGEVSSAGVTCYIPRESATLFQLCPVNATSANWNMIAHQLDYCSQQHPICQQSEMACSRLQYIFLIDCVTSTIVKGSLSDQFIALSYVWGSQNAQLESVSADSLHLRNAPSTVRDAIQATLKLGRKYLWVDRYCINQQNESEKRTMIENMDLIYESSDATLVALYGDHDESGLPGVSTLPRDTQPIFDTGTGQLIYSFPAIRSLIESSKWNTRGWTYQEARLSRRCLFFSHYQVYLVCRHSTWSEAVPFDPGTNWVTKVLNSEKLDGSLFGVDIYRGWWRDRLEFSKRNLSRETDKMDAFRGILRRSSFITLWGVPIIPKLSDMNPNVGLALGLLWIKRPSWESTGYVQNRKSFNSYRRVGFPTWSWTSLHADICQDAYGNQSKYGQYLTGAAVSFPENEANIRFWCIVDGHTLSLQNAITTTNSPVLPAYSRELHVEGEFINVRRNSKGAFNLFGKWRYIQQDLFDKEDVLRSAETEEDVETGIEALVLIQWADAQQRNGTKRCVLMGVHWIDENHAERTGLLTEYRDEFPCDLIQNVPRV</sequence>
<gene>
    <name evidence="2" type="ORF">BDV96DRAFT_591176</name>
</gene>
<dbReference type="Proteomes" id="UP000799770">
    <property type="component" value="Unassembled WGS sequence"/>
</dbReference>
<keyword evidence="3" id="KW-1185">Reference proteome</keyword>
<evidence type="ECO:0000313" key="3">
    <source>
        <dbReference type="Proteomes" id="UP000799770"/>
    </source>
</evidence>
<protein>
    <submittedName>
        <fullName evidence="2">Heterokaryon incompatibility protein-domain-containing protein</fullName>
    </submittedName>
</protein>
<evidence type="ECO:0000259" key="1">
    <source>
        <dbReference type="Pfam" id="PF06985"/>
    </source>
</evidence>
<dbReference type="AlphaFoldDB" id="A0A6A5YHS1"/>
<dbReference type="Pfam" id="PF06985">
    <property type="entry name" value="HET"/>
    <property type="match status" value="1"/>
</dbReference>
<feature type="domain" description="Heterokaryon incompatibility" evidence="1">
    <location>
        <begin position="195"/>
        <end position="332"/>
    </location>
</feature>
<evidence type="ECO:0000313" key="2">
    <source>
        <dbReference type="EMBL" id="KAF2106264.1"/>
    </source>
</evidence>
<accession>A0A6A5YHS1</accession>
<dbReference type="PANTHER" id="PTHR33112:SF1">
    <property type="entry name" value="HETEROKARYON INCOMPATIBILITY DOMAIN-CONTAINING PROTEIN"/>
    <property type="match status" value="1"/>
</dbReference>
<proteinExistence type="predicted"/>
<reference evidence="2" key="1">
    <citation type="journal article" date="2020" name="Stud. Mycol.">
        <title>101 Dothideomycetes genomes: a test case for predicting lifestyles and emergence of pathogens.</title>
        <authorList>
            <person name="Haridas S."/>
            <person name="Albert R."/>
            <person name="Binder M."/>
            <person name="Bloem J."/>
            <person name="Labutti K."/>
            <person name="Salamov A."/>
            <person name="Andreopoulos B."/>
            <person name="Baker S."/>
            <person name="Barry K."/>
            <person name="Bills G."/>
            <person name="Bluhm B."/>
            <person name="Cannon C."/>
            <person name="Castanera R."/>
            <person name="Culley D."/>
            <person name="Daum C."/>
            <person name="Ezra D."/>
            <person name="Gonzalez J."/>
            <person name="Henrissat B."/>
            <person name="Kuo A."/>
            <person name="Liang C."/>
            <person name="Lipzen A."/>
            <person name="Lutzoni F."/>
            <person name="Magnuson J."/>
            <person name="Mondo S."/>
            <person name="Nolan M."/>
            <person name="Ohm R."/>
            <person name="Pangilinan J."/>
            <person name="Park H.-J."/>
            <person name="Ramirez L."/>
            <person name="Alfaro M."/>
            <person name="Sun H."/>
            <person name="Tritt A."/>
            <person name="Yoshinaga Y."/>
            <person name="Zwiers L.-H."/>
            <person name="Turgeon B."/>
            <person name="Goodwin S."/>
            <person name="Spatafora J."/>
            <person name="Crous P."/>
            <person name="Grigoriev I."/>
        </authorList>
    </citation>
    <scope>NUCLEOTIDE SEQUENCE</scope>
    <source>
        <strain evidence="2">CBS 627.86</strain>
    </source>
</reference>
<dbReference type="EMBL" id="ML977364">
    <property type="protein sequence ID" value="KAF2106264.1"/>
    <property type="molecule type" value="Genomic_DNA"/>
</dbReference>
<name>A0A6A5YHS1_9PLEO</name>
<organism evidence="2 3">
    <name type="scientific">Lophiotrema nucula</name>
    <dbReference type="NCBI Taxonomy" id="690887"/>
    <lineage>
        <taxon>Eukaryota</taxon>
        <taxon>Fungi</taxon>
        <taxon>Dikarya</taxon>
        <taxon>Ascomycota</taxon>
        <taxon>Pezizomycotina</taxon>
        <taxon>Dothideomycetes</taxon>
        <taxon>Pleosporomycetidae</taxon>
        <taxon>Pleosporales</taxon>
        <taxon>Lophiotremataceae</taxon>
        <taxon>Lophiotrema</taxon>
    </lineage>
</organism>
<dbReference type="OrthoDB" id="5428863at2759"/>
<dbReference type="PANTHER" id="PTHR33112">
    <property type="entry name" value="DOMAIN PROTEIN, PUTATIVE-RELATED"/>
    <property type="match status" value="1"/>
</dbReference>